<dbReference type="AlphaFoldDB" id="A0AAU9IYC1"/>
<name>A0AAU9IYC1_9CILI</name>
<sequence length="464" mass="54449">MENFYDSLSVDDKRDLQPKFSEFYFAQTLRDSITEKQYLFSSFAGYPELLMSLISNDPNERSFGLKQIERSQKITQISLLQNIIAIENANWDWALYARCSGEENIWTYIYRISSNSPEMAMIILNTLEISILNQNKVSNTIAKVIYKKILNSLKQDWLNWKIYVEESNFFSNLALLSYRNLTEYSEKLNQMVTTNSSFTAWVPPFPLLKIKEIVSESCCINDNPPAISFYYISLENEKRFLTINTSNFLKNYQFYNQIFFYLDEISKISGLPFKFWKCNFLNMYFSFEKDNIIGNIIDQDYLQGNALIIDNLPQINEKLELQKLKENFITSYAGYSLSFFLMNIFMKGDKLFNISDDWSILSLNLINVKIISHNRLGIEKQIFAKFIQGDLQAFNIYKNAIIQGYKAFRSFRHILHPLFQTIEISNPFFKSISKSFAKKICYHKSLSHSLNFISQQILDLDTSF</sequence>
<dbReference type="Proteomes" id="UP001162131">
    <property type="component" value="Unassembled WGS sequence"/>
</dbReference>
<dbReference type="EMBL" id="CAJZBQ010000020">
    <property type="protein sequence ID" value="CAG9318044.1"/>
    <property type="molecule type" value="Genomic_DNA"/>
</dbReference>
<keyword evidence="2" id="KW-1185">Reference proteome</keyword>
<comment type="caution">
    <text evidence="1">The sequence shown here is derived from an EMBL/GenBank/DDBJ whole genome shotgun (WGS) entry which is preliminary data.</text>
</comment>
<accession>A0AAU9IYC1</accession>
<reference evidence="1" key="1">
    <citation type="submission" date="2021-09" db="EMBL/GenBank/DDBJ databases">
        <authorList>
            <consortium name="AG Swart"/>
            <person name="Singh M."/>
            <person name="Singh A."/>
            <person name="Seah K."/>
            <person name="Emmerich C."/>
        </authorList>
    </citation>
    <scope>NUCLEOTIDE SEQUENCE</scope>
    <source>
        <strain evidence="1">ATCC30299</strain>
    </source>
</reference>
<evidence type="ECO:0000313" key="2">
    <source>
        <dbReference type="Proteomes" id="UP001162131"/>
    </source>
</evidence>
<evidence type="ECO:0000313" key="1">
    <source>
        <dbReference type="EMBL" id="CAG9318044.1"/>
    </source>
</evidence>
<protein>
    <submittedName>
        <fullName evidence="1">Uncharacterized protein</fullName>
    </submittedName>
</protein>
<organism evidence="1 2">
    <name type="scientific">Blepharisma stoltei</name>
    <dbReference type="NCBI Taxonomy" id="1481888"/>
    <lineage>
        <taxon>Eukaryota</taxon>
        <taxon>Sar</taxon>
        <taxon>Alveolata</taxon>
        <taxon>Ciliophora</taxon>
        <taxon>Postciliodesmatophora</taxon>
        <taxon>Heterotrichea</taxon>
        <taxon>Heterotrichida</taxon>
        <taxon>Blepharismidae</taxon>
        <taxon>Blepharisma</taxon>
    </lineage>
</organism>
<proteinExistence type="predicted"/>
<gene>
    <name evidence="1" type="ORF">BSTOLATCC_MIC20528</name>
</gene>